<organism evidence="2 3">
    <name type="scientific">Cymbomonas tetramitiformis</name>
    <dbReference type="NCBI Taxonomy" id="36881"/>
    <lineage>
        <taxon>Eukaryota</taxon>
        <taxon>Viridiplantae</taxon>
        <taxon>Chlorophyta</taxon>
        <taxon>Pyramimonadophyceae</taxon>
        <taxon>Pyramimonadales</taxon>
        <taxon>Pyramimonadaceae</taxon>
        <taxon>Cymbomonas</taxon>
    </lineage>
</organism>
<name>A0AAE0FLR9_9CHLO</name>
<protein>
    <submittedName>
        <fullName evidence="2">Uncharacterized protein</fullName>
    </submittedName>
</protein>
<dbReference type="Proteomes" id="UP001190700">
    <property type="component" value="Unassembled WGS sequence"/>
</dbReference>
<feature type="compositionally biased region" description="Polar residues" evidence="1">
    <location>
        <begin position="12"/>
        <end position="29"/>
    </location>
</feature>
<feature type="region of interest" description="Disordered" evidence="1">
    <location>
        <begin position="1"/>
        <end position="29"/>
    </location>
</feature>
<keyword evidence="3" id="KW-1185">Reference proteome</keyword>
<sequence>MPAQAQMPETDPCSTNATTRPLYTAYPSNLDSPRPPIAVSYPAAPSYPTASQERYPPSAADVLISCQLVDSLNASGASNRPRTVDQWITAHPEMVNQLTPMDMVGIFSTYLFSSDRRMIARSLAEALGPRLTCAHIAAAMNPGKQVRPDLDVAMEMAPYCIETDAGARHVVLSEISLQFQRVRLEAAFGTLVQATV</sequence>
<dbReference type="AlphaFoldDB" id="A0AAE0FLR9"/>
<proteinExistence type="predicted"/>
<gene>
    <name evidence="2" type="ORF">CYMTET_29107</name>
</gene>
<accession>A0AAE0FLR9</accession>
<reference evidence="2 3" key="1">
    <citation type="journal article" date="2015" name="Genome Biol. Evol.">
        <title>Comparative Genomics of a Bacterivorous Green Alga Reveals Evolutionary Causalities and Consequences of Phago-Mixotrophic Mode of Nutrition.</title>
        <authorList>
            <person name="Burns J.A."/>
            <person name="Paasch A."/>
            <person name="Narechania A."/>
            <person name="Kim E."/>
        </authorList>
    </citation>
    <scope>NUCLEOTIDE SEQUENCE [LARGE SCALE GENOMIC DNA]</scope>
    <source>
        <strain evidence="2 3">PLY_AMNH</strain>
    </source>
</reference>
<evidence type="ECO:0000256" key="1">
    <source>
        <dbReference type="SAM" id="MobiDB-lite"/>
    </source>
</evidence>
<evidence type="ECO:0000313" key="2">
    <source>
        <dbReference type="EMBL" id="KAK3262017.1"/>
    </source>
</evidence>
<dbReference type="EMBL" id="LGRX02016499">
    <property type="protein sequence ID" value="KAK3262017.1"/>
    <property type="molecule type" value="Genomic_DNA"/>
</dbReference>
<comment type="caution">
    <text evidence="2">The sequence shown here is derived from an EMBL/GenBank/DDBJ whole genome shotgun (WGS) entry which is preliminary data.</text>
</comment>
<evidence type="ECO:0000313" key="3">
    <source>
        <dbReference type="Proteomes" id="UP001190700"/>
    </source>
</evidence>